<comment type="caution">
    <text evidence="16">The sequence shown here is derived from an EMBL/GenBank/DDBJ whole genome shotgun (WGS) entry which is preliminary data.</text>
</comment>
<evidence type="ECO:0000256" key="4">
    <source>
        <dbReference type="ARBA" id="ARBA00012809"/>
    </source>
</evidence>
<dbReference type="GO" id="GO:0000105">
    <property type="term" value="P:L-histidine biosynthetic process"/>
    <property type="evidence" value="ECO:0007669"/>
    <property type="project" value="UniProtKB-UniPathway"/>
</dbReference>
<evidence type="ECO:0000256" key="5">
    <source>
        <dbReference type="ARBA" id="ARBA00016318"/>
    </source>
</evidence>
<dbReference type="InterPro" id="IPR013785">
    <property type="entry name" value="Aldolase_TIM"/>
</dbReference>
<feature type="compositionally biased region" description="Basic and acidic residues" evidence="15">
    <location>
        <begin position="1"/>
        <end position="12"/>
    </location>
</feature>
<evidence type="ECO:0000256" key="6">
    <source>
        <dbReference type="ARBA" id="ARBA00022605"/>
    </source>
</evidence>
<sequence length="287" mass="30795">MGAEFEKPRDGTSSDACAETVSAPEKDAVRSQAPRRIIPCLDTKDGRVVKGVRFIALRDIGDVAELAARYAEEGADALAVLDISATEEGRATRLDLVRAVRSRTNLPLIVGGGIRSLDDVLRLLDAGATQVSVGSYAVERPAFLEEVARSVGSERLILALDAKWTEDRGYVVAIRGGKVLTEYSARAFAREAVERGVGEILLTSVDADGVQRGYDLLLTDCIAREVPVPVIASGGAGKLEHFIEVFERTRAQAALAASVFHDRILTVREVKEALARRGIPVHLPPSA</sequence>
<evidence type="ECO:0000256" key="8">
    <source>
        <dbReference type="ARBA" id="ARBA00023239"/>
    </source>
</evidence>
<evidence type="ECO:0000256" key="15">
    <source>
        <dbReference type="SAM" id="MobiDB-lite"/>
    </source>
</evidence>
<protein>
    <recommendedName>
        <fullName evidence="5">Imidazole glycerol phosphate synthase subunit HisF</fullName>
        <ecNumber evidence="4">4.3.2.10</ecNumber>
    </recommendedName>
    <alternativeName>
        <fullName evidence="10">IGP synthase cyclase subunit</fullName>
    </alternativeName>
    <alternativeName>
        <fullName evidence="11">IGP synthase subunit HisF</fullName>
    </alternativeName>
    <alternativeName>
        <fullName evidence="12">ImGP synthase subunit HisF</fullName>
    </alternativeName>
</protein>
<organism evidence="16 17">
    <name type="scientific">Brockia lithotrophica</name>
    <dbReference type="NCBI Taxonomy" id="933949"/>
    <lineage>
        <taxon>Bacteria</taxon>
        <taxon>Bacillati</taxon>
        <taxon>Bacillota</taxon>
        <taxon>Bacilli</taxon>
        <taxon>Bacillales</taxon>
        <taxon>Bacillales Family X. Incertae Sedis</taxon>
        <taxon>Brockia</taxon>
    </lineage>
</organism>
<comment type="catalytic activity">
    <reaction evidence="13">
        <text>5-[(5-phospho-1-deoxy-D-ribulos-1-ylimino)methylamino]-1-(5-phospho-beta-D-ribosyl)imidazole-4-carboxamide + L-glutamine = D-erythro-1-(imidazol-4-yl)glycerol 3-phosphate + 5-amino-1-(5-phospho-beta-D-ribosyl)imidazole-4-carboxamide + L-glutamate + H(+)</text>
        <dbReference type="Rhea" id="RHEA:24793"/>
        <dbReference type="ChEBI" id="CHEBI:15378"/>
        <dbReference type="ChEBI" id="CHEBI:29985"/>
        <dbReference type="ChEBI" id="CHEBI:58278"/>
        <dbReference type="ChEBI" id="CHEBI:58359"/>
        <dbReference type="ChEBI" id="CHEBI:58475"/>
        <dbReference type="ChEBI" id="CHEBI:58525"/>
        <dbReference type="EC" id="4.3.2.10"/>
    </reaction>
</comment>
<dbReference type="Proteomes" id="UP000267019">
    <property type="component" value="Unassembled WGS sequence"/>
</dbReference>
<dbReference type="UniPathway" id="UPA00031">
    <property type="reaction ID" value="UER00010"/>
</dbReference>
<proteinExistence type="inferred from homology"/>
<feature type="region of interest" description="Disordered" evidence="15">
    <location>
        <begin position="1"/>
        <end position="28"/>
    </location>
</feature>
<dbReference type="GO" id="GO:0000107">
    <property type="term" value="F:imidazoleglycerol-phosphate synthase activity"/>
    <property type="evidence" value="ECO:0007669"/>
    <property type="project" value="InterPro"/>
</dbReference>
<dbReference type="InterPro" id="IPR011060">
    <property type="entry name" value="RibuloseP-bd_barrel"/>
</dbReference>
<dbReference type="Gene3D" id="3.20.20.70">
    <property type="entry name" value="Aldolase class I"/>
    <property type="match status" value="1"/>
</dbReference>
<evidence type="ECO:0000256" key="7">
    <source>
        <dbReference type="ARBA" id="ARBA00023102"/>
    </source>
</evidence>
<comment type="function">
    <text evidence="9">IGPS catalyzes the conversion of PRFAR and glutamine to IGP, AICAR and glutamate. The HisF subunit catalyzes the cyclization activity that produces IGP and AICAR from PRFAR using the ammonia provided by the HisH subunit.</text>
</comment>
<dbReference type="InterPro" id="IPR050064">
    <property type="entry name" value="IGPS_HisA/HisF"/>
</dbReference>
<dbReference type="InterPro" id="IPR004651">
    <property type="entry name" value="HisF"/>
</dbReference>
<gene>
    <name evidence="16" type="ORF">C7438_0852</name>
</gene>
<accession>A0A660KXV3</accession>
<keyword evidence="8" id="KW-0456">Lyase</keyword>
<dbReference type="OrthoDB" id="9781903at2"/>
<evidence type="ECO:0000313" key="17">
    <source>
        <dbReference type="Proteomes" id="UP000267019"/>
    </source>
</evidence>
<evidence type="ECO:0000313" key="16">
    <source>
        <dbReference type="EMBL" id="RKQ85459.1"/>
    </source>
</evidence>
<name>A0A660KXV3_9BACL</name>
<evidence type="ECO:0000256" key="1">
    <source>
        <dbReference type="ARBA" id="ARBA00005091"/>
    </source>
</evidence>
<comment type="similarity">
    <text evidence="2 14">Belongs to the HisA/HisF family.</text>
</comment>
<dbReference type="GO" id="GO:0016829">
    <property type="term" value="F:lyase activity"/>
    <property type="evidence" value="ECO:0007669"/>
    <property type="project" value="UniProtKB-KW"/>
</dbReference>
<evidence type="ECO:0000256" key="10">
    <source>
        <dbReference type="ARBA" id="ARBA00030264"/>
    </source>
</evidence>
<dbReference type="CDD" id="cd04731">
    <property type="entry name" value="HisF"/>
    <property type="match status" value="1"/>
</dbReference>
<comment type="subunit">
    <text evidence="3">Heterodimer of HisH and HisF.</text>
</comment>
<evidence type="ECO:0000256" key="12">
    <source>
        <dbReference type="ARBA" id="ARBA00032401"/>
    </source>
</evidence>
<evidence type="ECO:0000256" key="11">
    <source>
        <dbReference type="ARBA" id="ARBA00031409"/>
    </source>
</evidence>
<dbReference type="InterPro" id="IPR006062">
    <property type="entry name" value="His_biosynth"/>
</dbReference>
<dbReference type="SUPFAM" id="SSF51366">
    <property type="entry name" value="Ribulose-phoshate binding barrel"/>
    <property type="match status" value="1"/>
</dbReference>
<keyword evidence="7 14" id="KW-0368">Histidine biosynthesis</keyword>
<evidence type="ECO:0000256" key="14">
    <source>
        <dbReference type="RuleBase" id="RU003657"/>
    </source>
</evidence>
<keyword evidence="6 14" id="KW-0028">Amino-acid biosynthesis</keyword>
<dbReference type="PANTHER" id="PTHR21235:SF2">
    <property type="entry name" value="IMIDAZOLE GLYCEROL PHOSPHATE SYNTHASE HISHF"/>
    <property type="match status" value="1"/>
</dbReference>
<evidence type="ECO:0000256" key="13">
    <source>
        <dbReference type="ARBA" id="ARBA00047838"/>
    </source>
</evidence>
<reference evidence="16 17" key="1">
    <citation type="submission" date="2018-10" db="EMBL/GenBank/DDBJ databases">
        <title>Genomic Encyclopedia of Type Strains, Phase IV (KMG-IV): sequencing the most valuable type-strain genomes for metagenomic binning, comparative biology and taxonomic classification.</title>
        <authorList>
            <person name="Goeker M."/>
        </authorList>
    </citation>
    <scope>NUCLEOTIDE SEQUENCE [LARGE SCALE GENOMIC DNA]</scope>
    <source>
        <strain evidence="16 17">DSM 22653</strain>
    </source>
</reference>
<dbReference type="PANTHER" id="PTHR21235">
    <property type="entry name" value="IMIDAZOLE GLYCEROL PHOSPHATE SYNTHASE SUBUNIT HISF/H IGP SYNTHASE SUBUNIT HISF/H"/>
    <property type="match status" value="1"/>
</dbReference>
<evidence type="ECO:0000256" key="3">
    <source>
        <dbReference type="ARBA" id="ARBA00011152"/>
    </source>
</evidence>
<keyword evidence="17" id="KW-1185">Reference proteome</keyword>
<evidence type="ECO:0000256" key="2">
    <source>
        <dbReference type="ARBA" id="ARBA00009667"/>
    </source>
</evidence>
<dbReference type="EC" id="4.3.2.10" evidence="4"/>
<dbReference type="EMBL" id="RBIJ01000002">
    <property type="protein sequence ID" value="RKQ85459.1"/>
    <property type="molecule type" value="Genomic_DNA"/>
</dbReference>
<comment type="pathway">
    <text evidence="1">Amino-acid biosynthesis; L-histidine biosynthesis; L-histidine from 5-phospho-alpha-D-ribose 1-diphosphate: step 5/9.</text>
</comment>
<evidence type="ECO:0000256" key="9">
    <source>
        <dbReference type="ARBA" id="ARBA00025475"/>
    </source>
</evidence>
<dbReference type="Pfam" id="PF00977">
    <property type="entry name" value="His_biosynth"/>
    <property type="match status" value="1"/>
</dbReference>
<dbReference type="AlphaFoldDB" id="A0A660KXV3"/>